<evidence type="ECO:0000313" key="1">
    <source>
        <dbReference type="EMBL" id="JAD26805.1"/>
    </source>
</evidence>
<name>A0A0A8YPP7_ARUDO</name>
<proteinExistence type="predicted"/>
<reference evidence="1" key="2">
    <citation type="journal article" date="2015" name="Data Brief">
        <title>Shoot transcriptome of the giant reed, Arundo donax.</title>
        <authorList>
            <person name="Barrero R.A."/>
            <person name="Guerrero F.D."/>
            <person name="Moolhuijzen P."/>
            <person name="Goolsby J.A."/>
            <person name="Tidwell J."/>
            <person name="Bellgard S.E."/>
            <person name="Bellgard M.I."/>
        </authorList>
    </citation>
    <scope>NUCLEOTIDE SEQUENCE</scope>
    <source>
        <tissue evidence="1">Shoot tissue taken approximately 20 cm above the soil surface</tissue>
    </source>
</reference>
<dbReference type="AlphaFoldDB" id="A0A0A8YPP7"/>
<dbReference type="EMBL" id="GBRH01271090">
    <property type="protein sequence ID" value="JAD26805.1"/>
    <property type="molecule type" value="Transcribed_RNA"/>
</dbReference>
<protein>
    <submittedName>
        <fullName evidence="1">Uncharacterized protein</fullName>
    </submittedName>
</protein>
<organism evidence="1">
    <name type="scientific">Arundo donax</name>
    <name type="common">Giant reed</name>
    <name type="synonym">Donax arundinaceus</name>
    <dbReference type="NCBI Taxonomy" id="35708"/>
    <lineage>
        <taxon>Eukaryota</taxon>
        <taxon>Viridiplantae</taxon>
        <taxon>Streptophyta</taxon>
        <taxon>Embryophyta</taxon>
        <taxon>Tracheophyta</taxon>
        <taxon>Spermatophyta</taxon>
        <taxon>Magnoliopsida</taxon>
        <taxon>Liliopsida</taxon>
        <taxon>Poales</taxon>
        <taxon>Poaceae</taxon>
        <taxon>PACMAD clade</taxon>
        <taxon>Arundinoideae</taxon>
        <taxon>Arundineae</taxon>
        <taxon>Arundo</taxon>
    </lineage>
</organism>
<accession>A0A0A8YPP7</accession>
<reference evidence="1" key="1">
    <citation type="submission" date="2014-09" db="EMBL/GenBank/DDBJ databases">
        <authorList>
            <person name="Magalhaes I.L.F."/>
            <person name="Oliveira U."/>
            <person name="Santos F.R."/>
            <person name="Vidigal T.H.D.A."/>
            <person name="Brescovit A.D."/>
            <person name="Santos A.J."/>
        </authorList>
    </citation>
    <scope>NUCLEOTIDE SEQUENCE</scope>
    <source>
        <tissue evidence="1">Shoot tissue taken approximately 20 cm above the soil surface</tissue>
    </source>
</reference>
<sequence length="28" mass="3644">MAKWFSWSICCPYLRYRSRENRPTCFWR</sequence>